<dbReference type="PANTHER" id="PTHR46496">
    <property type="match status" value="1"/>
</dbReference>
<dbReference type="InterPro" id="IPR002938">
    <property type="entry name" value="FAD-bd"/>
</dbReference>
<reference evidence="3 4" key="1">
    <citation type="submission" date="2024-03" db="EMBL/GenBank/DDBJ databases">
        <title>Aureococcus anophagefferens CCMP1851 and Kratosvirus quantuckense: Draft genome of a second virus-susceptible host strain in the model system.</title>
        <authorList>
            <person name="Chase E."/>
            <person name="Truchon A.R."/>
            <person name="Schepens W."/>
            <person name="Wilhelm S.W."/>
        </authorList>
    </citation>
    <scope>NUCLEOTIDE SEQUENCE [LARGE SCALE GENOMIC DNA]</scope>
    <source>
        <strain evidence="3 4">CCMP1851</strain>
    </source>
</reference>
<keyword evidence="4" id="KW-1185">Reference proteome</keyword>
<evidence type="ECO:0000313" key="3">
    <source>
        <dbReference type="EMBL" id="KAK7238931.1"/>
    </source>
</evidence>
<feature type="domain" description="FAD-binding" evidence="2">
    <location>
        <begin position="333"/>
        <end position="371"/>
    </location>
</feature>
<feature type="domain" description="FAD-binding" evidence="2">
    <location>
        <begin position="33"/>
        <end position="206"/>
    </location>
</feature>
<proteinExistence type="predicted"/>
<keyword evidence="1" id="KW-0732">Signal</keyword>
<organism evidence="3 4">
    <name type="scientific">Aureococcus anophagefferens</name>
    <name type="common">Harmful bloom alga</name>
    <dbReference type="NCBI Taxonomy" id="44056"/>
    <lineage>
        <taxon>Eukaryota</taxon>
        <taxon>Sar</taxon>
        <taxon>Stramenopiles</taxon>
        <taxon>Ochrophyta</taxon>
        <taxon>Pelagophyceae</taxon>
        <taxon>Pelagomonadales</taxon>
        <taxon>Pelagomonadaceae</taxon>
        <taxon>Aureococcus</taxon>
    </lineage>
</organism>
<comment type="caution">
    <text evidence="3">The sequence shown here is derived from an EMBL/GenBank/DDBJ whole genome shotgun (WGS) entry which is preliminary data.</text>
</comment>
<gene>
    <name evidence="3" type="ORF">SO694_00026222</name>
</gene>
<dbReference type="PRINTS" id="PR00420">
    <property type="entry name" value="RNGMNOXGNASE"/>
</dbReference>
<dbReference type="Gene3D" id="3.50.50.60">
    <property type="entry name" value="FAD/NAD(P)-binding domain"/>
    <property type="match status" value="1"/>
</dbReference>
<evidence type="ECO:0000313" key="4">
    <source>
        <dbReference type="Proteomes" id="UP001363151"/>
    </source>
</evidence>
<dbReference type="PANTHER" id="PTHR46496:SF4">
    <property type="entry name" value="ZEAXANTHIN EPOXIDASE"/>
    <property type="match status" value="1"/>
</dbReference>
<dbReference type="SUPFAM" id="SSF51905">
    <property type="entry name" value="FAD/NAD(P)-binding domain"/>
    <property type="match status" value="1"/>
</dbReference>
<protein>
    <recommendedName>
        <fullName evidence="2">FAD-binding domain-containing protein</fullName>
    </recommendedName>
</protein>
<accession>A0ABR1FUE3</accession>
<feature type="chain" id="PRO_5046066037" description="FAD-binding domain-containing protein" evidence="1">
    <location>
        <begin position="25"/>
        <end position="453"/>
    </location>
</feature>
<dbReference type="Proteomes" id="UP001363151">
    <property type="component" value="Unassembled WGS sequence"/>
</dbReference>
<dbReference type="EMBL" id="JBBJCI010000227">
    <property type="protein sequence ID" value="KAK7238931.1"/>
    <property type="molecule type" value="Genomic_DNA"/>
</dbReference>
<evidence type="ECO:0000256" key="1">
    <source>
        <dbReference type="SAM" id="SignalP"/>
    </source>
</evidence>
<name>A0ABR1FUE3_AURAN</name>
<feature type="signal peptide" evidence="1">
    <location>
        <begin position="1"/>
        <end position="24"/>
    </location>
</feature>
<evidence type="ECO:0000259" key="2">
    <source>
        <dbReference type="Pfam" id="PF01494"/>
    </source>
</evidence>
<sequence length="453" mass="47128">MMLALQRLPDMMLALLYIAATAHALAPTAVPTRVDVAIAGGGLGGLAACAAMRARGIDAHCFEAAGELLRGSTGTGIMISANGMSALGAVDRRLPAAMRARGVRITSQKITKYGADGAEEKSVSMDATTFKDTFGHDQYNIAWSSAHEALADVVPPEVVHCGRAVAGATAAEGGVDVAFVDGSSVRAKLLVGADGIGSKVRSLVATGDDAPRYSGQLLWNAIVDSAALPLHGPGEVSFATTGVDGRAILAFDAGGGKTSWYLTLPATEAPRSAAAIADGSFGGFGRPGSTADLEASFARFPDALACLAATPPAEIFERRLGDRPPLGSWTGLDGRVVVIGDAAHPMVPSQGQGTMVTWEDAADLAALVAAEGASPAATKAFAARRGKRCDMVQKYSAASYMGKTSPTRQPRKIFRMLGNFRRIKQMYSWKHTLDELPGEPFARWAWSGPVVRD</sequence>
<dbReference type="InterPro" id="IPR036188">
    <property type="entry name" value="FAD/NAD-bd_sf"/>
</dbReference>
<dbReference type="Pfam" id="PF01494">
    <property type="entry name" value="FAD_binding_3"/>
    <property type="match status" value="2"/>
</dbReference>